<name>A0A7X6PPR3_9CORY</name>
<dbReference type="Pfam" id="PF17933">
    <property type="entry name" value="TetR_C_25"/>
    <property type="match status" value="1"/>
</dbReference>
<evidence type="ECO:0000259" key="6">
    <source>
        <dbReference type="PROSITE" id="PS50977"/>
    </source>
</evidence>
<proteinExistence type="predicted"/>
<sequence length="228" mass="25029">MRSKPHSPHTAPQTAERIRDAAISEFAAHGFAATTVRRIAAVAEVSPGLVIHHFDNKDNLRRACDEYVFGSITEYKRQRAGASPLAAVEMFRDDTMRVHLEYLITSLLDPSEQGQRFFDYYVDSLETIIREGFAGYHLRRTEDTRAQATVLAILGLAPLLLESRVRHALGTTDLPSSMARLTPYLSQVYQQGIFERTPAPSATPGSPHDPPAGDPDPASPPPPAEGPS</sequence>
<dbReference type="GO" id="GO:0003700">
    <property type="term" value="F:DNA-binding transcription factor activity"/>
    <property type="evidence" value="ECO:0007669"/>
    <property type="project" value="TreeGrafter"/>
</dbReference>
<evidence type="ECO:0000256" key="2">
    <source>
        <dbReference type="ARBA" id="ARBA00023125"/>
    </source>
</evidence>
<dbReference type="InterPro" id="IPR041484">
    <property type="entry name" value="TetR_C_25"/>
</dbReference>
<evidence type="ECO:0000256" key="5">
    <source>
        <dbReference type="SAM" id="MobiDB-lite"/>
    </source>
</evidence>
<keyword evidence="3" id="KW-0804">Transcription</keyword>
<dbReference type="PROSITE" id="PS50977">
    <property type="entry name" value="HTH_TETR_2"/>
    <property type="match status" value="1"/>
</dbReference>
<feature type="domain" description="HTH tetR-type" evidence="6">
    <location>
        <begin position="12"/>
        <end position="72"/>
    </location>
</feature>
<protein>
    <submittedName>
        <fullName evidence="7">TetR/AcrR family transcriptional regulator</fullName>
    </submittedName>
</protein>
<dbReference type="PANTHER" id="PTHR30055">
    <property type="entry name" value="HTH-TYPE TRANSCRIPTIONAL REGULATOR RUTR"/>
    <property type="match status" value="1"/>
</dbReference>
<dbReference type="Proteomes" id="UP000557899">
    <property type="component" value="Unassembled WGS sequence"/>
</dbReference>
<comment type="caution">
    <text evidence="7">The sequence shown here is derived from an EMBL/GenBank/DDBJ whole genome shotgun (WGS) entry which is preliminary data.</text>
</comment>
<evidence type="ECO:0000256" key="4">
    <source>
        <dbReference type="PROSITE-ProRule" id="PRU00335"/>
    </source>
</evidence>
<dbReference type="InterPro" id="IPR009057">
    <property type="entry name" value="Homeodomain-like_sf"/>
</dbReference>
<dbReference type="InterPro" id="IPR001647">
    <property type="entry name" value="HTH_TetR"/>
</dbReference>
<evidence type="ECO:0000313" key="7">
    <source>
        <dbReference type="EMBL" id="NLA56888.1"/>
    </source>
</evidence>
<dbReference type="Pfam" id="PF00440">
    <property type="entry name" value="TetR_N"/>
    <property type="match status" value="1"/>
</dbReference>
<evidence type="ECO:0000256" key="3">
    <source>
        <dbReference type="ARBA" id="ARBA00023163"/>
    </source>
</evidence>
<dbReference type="EMBL" id="JAAZHI010000224">
    <property type="protein sequence ID" value="NLA56888.1"/>
    <property type="molecule type" value="Genomic_DNA"/>
</dbReference>
<dbReference type="SUPFAM" id="SSF46689">
    <property type="entry name" value="Homeodomain-like"/>
    <property type="match status" value="1"/>
</dbReference>
<reference evidence="7 8" key="1">
    <citation type="journal article" date="2020" name="Biotechnol. Biofuels">
        <title>New insights from the biogas microbiome by comprehensive genome-resolved metagenomics of nearly 1600 species originating from multiple anaerobic digesters.</title>
        <authorList>
            <person name="Campanaro S."/>
            <person name="Treu L."/>
            <person name="Rodriguez-R L.M."/>
            <person name="Kovalovszki A."/>
            <person name="Ziels R.M."/>
            <person name="Maus I."/>
            <person name="Zhu X."/>
            <person name="Kougias P.G."/>
            <person name="Basile A."/>
            <person name="Luo G."/>
            <person name="Schluter A."/>
            <person name="Konstantinidis K.T."/>
            <person name="Angelidaki I."/>
        </authorList>
    </citation>
    <scope>NUCLEOTIDE SEQUENCE [LARGE SCALE GENOMIC DNA]</scope>
    <source>
        <strain evidence="7">AS15tlH2ME_198</strain>
    </source>
</reference>
<dbReference type="AlphaFoldDB" id="A0A7X6PPR3"/>
<dbReference type="Gene3D" id="1.10.357.10">
    <property type="entry name" value="Tetracycline Repressor, domain 2"/>
    <property type="match status" value="1"/>
</dbReference>
<keyword evidence="1" id="KW-0805">Transcription regulation</keyword>
<gene>
    <name evidence="7" type="ORF">GX859_11490</name>
</gene>
<feature type="region of interest" description="Disordered" evidence="5">
    <location>
        <begin position="195"/>
        <end position="228"/>
    </location>
</feature>
<organism evidence="7 8">
    <name type="scientific">Corynebacterium humireducens</name>
    <dbReference type="NCBI Taxonomy" id="1223514"/>
    <lineage>
        <taxon>Bacteria</taxon>
        <taxon>Bacillati</taxon>
        <taxon>Actinomycetota</taxon>
        <taxon>Actinomycetes</taxon>
        <taxon>Mycobacteriales</taxon>
        <taxon>Corynebacteriaceae</taxon>
        <taxon>Corynebacterium</taxon>
    </lineage>
</organism>
<keyword evidence="2 4" id="KW-0238">DNA-binding</keyword>
<dbReference type="GO" id="GO:0000976">
    <property type="term" value="F:transcription cis-regulatory region binding"/>
    <property type="evidence" value="ECO:0007669"/>
    <property type="project" value="TreeGrafter"/>
</dbReference>
<dbReference type="InterPro" id="IPR050109">
    <property type="entry name" value="HTH-type_TetR-like_transc_reg"/>
</dbReference>
<accession>A0A7X6PPR3</accession>
<feature type="DNA-binding region" description="H-T-H motif" evidence="4">
    <location>
        <begin position="35"/>
        <end position="54"/>
    </location>
</feature>
<evidence type="ECO:0000313" key="8">
    <source>
        <dbReference type="Proteomes" id="UP000557899"/>
    </source>
</evidence>
<feature type="compositionally biased region" description="Pro residues" evidence="5">
    <location>
        <begin position="207"/>
        <end position="228"/>
    </location>
</feature>
<evidence type="ECO:0000256" key="1">
    <source>
        <dbReference type="ARBA" id="ARBA00023015"/>
    </source>
</evidence>
<dbReference type="PANTHER" id="PTHR30055:SF234">
    <property type="entry name" value="HTH-TYPE TRANSCRIPTIONAL REGULATOR BETI"/>
    <property type="match status" value="1"/>
</dbReference>